<dbReference type="PANTHER" id="PTHR23308">
    <property type="entry name" value="NUCLEAR INHIBITOR OF PROTEIN PHOSPHATASE-1"/>
    <property type="match status" value="1"/>
</dbReference>
<evidence type="ECO:0000313" key="5">
    <source>
        <dbReference type="Proteomes" id="UP000264006"/>
    </source>
</evidence>
<dbReference type="InterPro" id="IPR050923">
    <property type="entry name" value="Cell_Proc_Reg/RNA_Proc"/>
</dbReference>
<dbReference type="EMBL" id="CP031165">
    <property type="protein sequence ID" value="AXV04736.1"/>
    <property type="molecule type" value="Genomic_DNA"/>
</dbReference>
<dbReference type="CDD" id="cd00060">
    <property type="entry name" value="FHA"/>
    <property type="match status" value="1"/>
</dbReference>
<feature type="compositionally biased region" description="Low complexity" evidence="2">
    <location>
        <begin position="123"/>
        <end position="133"/>
    </location>
</feature>
<feature type="region of interest" description="Disordered" evidence="2">
    <location>
        <begin position="117"/>
        <end position="177"/>
    </location>
</feature>
<evidence type="ECO:0000256" key="1">
    <source>
        <dbReference type="ARBA" id="ARBA00022553"/>
    </source>
</evidence>
<dbReference type="AlphaFoldDB" id="A0A346XR89"/>
<protein>
    <submittedName>
        <fullName evidence="4">FHA domain containing protein</fullName>
    </submittedName>
</protein>
<reference evidence="4 5" key="1">
    <citation type="submission" date="2018-09" db="EMBL/GenBank/DDBJ databases">
        <title>Complete genome sequence of Euzebya sp. DY32-46 isolated from seawater of Pacific Ocean.</title>
        <authorList>
            <person name="Xu L."/>
            <person name="Wu Y.-H."/>
            <person name="Xu X.-W."/>
        </authorList>
    </citation>
    <scope>NUCLEOTIDE SEQUENCE [LARGE SCALE GENOMIC DNA]</scope>
    <source>
        <strain evidence="4 5">DY32-46</strain>
    </source>
</reference>
<sequence>MSILRDFEKRLEGAVEGFFARAFRSGLQPVELAKAVQRYEGNYQQVGVDAVFVPNVYRFTLSPTDLERFSGFTRSLQRELADVARRTADEKGWRTHGPIRIEFERSEEIRVGTFELRGKTETPGQAAAAGVPSPSQPAPAPLPAEPVFQPAPATPAAPATPTAPAPAVPTGPEPAATAAGTAPVLRAVQGSDTGKVFTLDRPQLVIGRLPDCDITLTGAAVSRRHARVQQEGSRWTITDLGSTNGVRVNAQPIQVSEIKPGDRVEVGDITFTFLLTG</sequence>
<evidence type="ECO:0000313" key="4">
    <source>
        <dbReference type="EMBL" id="AXV04736.1"/>
    </source>
</evidence>
<dbReference type="Pfam" id="PF12401">
    <property type="entry name" value="FhaA_N"/>
    <property type="match status" value="1"/>
</dbReference>
<keyword evidence="1" id="KW-0597">Phosphoprotein</keyword>
<dbReference type="SMART" id="SM00240">
    <property type="entry name" value="FHA"/>
    <property type="match status" value="1"/>
</dbReference>
<keyword evidence="5" id="KW-1185">Reference proteome</keyword>
<gene>
    <name evidence="4" type="ORF">DVS28_a0027</name>
</gene>
<evidence type="ECO:0000256" key="2">
    <source>
        <dbReference type="SAM" id="MobiDB-lite"/>
    </source>
</evidence>
<dbReference type="PROSITE" id="PS50006">
    <property type="entry name" value="FHA_DOMAIN"/>
    <property type="match status" value="1"/>
</dbReference>
<dbReference type="InterPro" id="IPR032030">
    <property type="entry name" value="YscD_cytoplasmic_dom"/>
</dbReference>
<dbReference type="Gene3D" id="3.30.2320.60">
    <property type="entry name" value="FhaA, phosphopeptide-binding domain (DUF3662)"/>
    <property type="match status" value="1"/>
</dbReference>
<evidence type="ECO:0000259" key="3">
    <source>
        <dbReference type="PROSITE" id="PS50006"/>
    </source>
</evidence>
<dbReference type="InterPro" id="IPR042287">
    <property type="entry name" value="FhaA_N_sf"/>
</dbReference>
<dbReference type="InterPro" id="IPR022128">
    <property type="entry name" value="FhaA_N"/>
</dbReference>
<organism evidence="4 5">
    <name type="scientific">Euzebya pacifica</name>
    <dbReference type="NCBI Taxonomy" id="1608957"/>
    <lineage>
        <taxon>Bacteria</taxon>
        <taxon>Bacillati</taxon>
        <taxon>Actinomycetota</taxon>
        <taxon>Nitriliruptoria</taxon>
        <taxon>Euzebyales</taxon>
    </lineage>
</organism>
<dbReference type="KEGG" id="euz:DVS28_a0027"/>
<feature type="domain" description="FHA" evidence="3">
    <location>
        <begin position="204"/>
        <end position="253"/>
    </location>
</feature>
<dbReference type="Proteomes" id="UP000264006">
    <property type="component" value="Chromosome"/>
</dbReference>
<name>A0A346XR89_9ACTN</name>
<dbReference type="RefSeq" id="WP_216826297.1">
    <property type="nucleotide sequence ID" value="NZ_CP031165.1"/>
</dbReference>
<feature type="compositionally biased region" description="Pro residues" evidence="2">
    <location>
        <begin position="161"/>
        <end position="172"/>
    </location>
</feature>
<dbReference type="Gene3D" id="2.60.200.20">
    <property type="match status" value="1"/>
</dbReference>
<proteinExistence type="predicted"/>
<feature type="compositionally biased region" description="Pro residues" evidence="2">
    <location>
        <begin position="134"/>
        <end position="144"/>
    </location>
</feature>
<dbReference type="Pfam" id="PF16697">
    <property type="entry name" value="Yop-YscD_cpl"/>
    <property type="match status" value="1"/>
</dbReference>
<dbReference type="InterPro" id="IPR000253">
    <property type="entry name" value="FHA_dom"/>
</dbReference>
<accession>A0A346XR89</accession>
<dbReference type="InterPro" id="IPR008984">
    <property type="entry name" value="SMAD_FHA_dom_sf"/>
</dbReference>
<dbReference type="SUPFAM" id="SSF49879">
    <property type="entry name" value="SMAD/FHA domain"/>
    <property type="match status" value="1"/>
</dbReference>
<feature type="compositionally biased region" description="Low complexity" evidence="2">
    <location>
        <begin position="145"/>
        <end position="160"/>
    </location>
</feature>